<feature type="binding site" evidence="5">
    <location>
        <position position="49"/>
    </location>
    <ligand>
        <name>ATP</name>
        <dbReference type="ChEBI" id="CHEBI:30616"/>
    </ligand>
</feature>
<keyword evidence="7" id="KW-1133">Transmembrane helix</keyword>
<dbReference type="Gene3D" id="1.10.510.10">
    <property type="entry name" value="Transferase(Phosphotransferase) domain 1"/>
    <property type="match status" value="1"/>
</dbReference>
<dbReference type="InterPro" id="IPR011009">
    <property type="entry name" value="Kinase-like_dom_sf"/>
</dbReference>
<dbReference type="EMBL" id="JAQNDM010000002">
    <property type="protein sequence ID" value="MDC0708421.1"/>
    <property type="molecule type" value="Genomic_DNA"/>
</dbReference>
<keyword evidence="7" id="KW-0472">Membrane</keyword>
<dbReference type="PANTHER" id="PTHR44329">
    <property type="entry name" value="SERINE/THREONINE-PROTEIN KINASE TNNI3K-RELATED"/>
    <property type="match status" value="1"/>
</dbReference>
<feature type="transmembrane region" description="Helical" evidence="7">
    <location>
        <begin position="324"/>
        <end position="347"/>
    </location>
</feature>
<keyword evidence="10" id="KW-1185">Reference proteome</keyword>
<dbReference type="CDD" id="cd14014">
    <property type="entry name" value="STKc_PknB_like"/>
    <property type="match status" value="1"/>
</dbReference>
<evidence type="ECO:0000256" key="1">
    <source>
        <dbReference type="ARBA" id="ARBA00022679"/>
    </source>
</evidence>
<evidence type="ECO:0000256" key="7">
    <source>
        <dbReference type="SAM" id="Phobius"/>
    </source>
</evidence>
<evidence type="ECO:0000259" key="8">
    <source>
        <dbReference type="PROSITE" id="PS50011"/>
    </source>
</evidence>
<dbReference type="Gene3D" id="3.30.200.20">
    <property type="entry name" value="Phosphorylase Kinase, domain 1"/>
    <property type="match status" value="1"/>
</dbReference>
<gene>
    <name evidence="9" type="ORF">POL68_08075</name>
</gene>
<keyword evidence="7" id="KW-0812">Transmembrane</keyword>
<dbReference type="PANTHER" id="PTHR44329:SF288">
    <property type="entry name" value="MITOGEN-ACTIVATED PROTEIN KINASE KINASE KINASE 20"/>
    <property type="match status" value="1"/>
</dbReference>
<feature type="domain" description="Protein kinase" evidence="8">
    <location>
        <begin position="18"/>
        <end position="291"/>
    </location>
</feature>
<dbReference type="InterPro" id="IPR017441">
    <property type="entry name" value="Protein_kinase_ATP_BS"/>
</dbReference>
<evidence type="ECO:0000256" key="5">
    <source>
        <dbReference type="PROSITE-ProRule" id="PRU10141"/>
    </source>
</evidence>
<name>A0ABT5D820_9BACT</name>
<evidence type="ECO:0000256" key="4">
    <source>
        <dbReference type="ARBA" id="ARBA00022840"/>
    </source>
</evidence>
<dbReference type="PROSITE" id="PS00107">
    <property type="entry name" value="PROTEIN_KINASE_ATP"/>
    <property type="match status" value="1"/>
</dbReference>
<keyword evidence="3 9" id="KW-0418">Kinase</keyword>
<evidence type="ECO:0000313" key="9">
    <source>
        <dbReference type="EMBL" id="MDC0708421.1"/>
    </source>
</evidence>
<dbReference type="SUPFAM" id="SSF56112">
    <property type="entry name" value="Protein kinase-like (PK-like)"/>
    <property type="match status" value="1"/>
</dbReference>
<keyword evidence="1" id="KW-0808">Transferase</keyword>
<dbReference type="PROSITE" id="PS50011">
    <property type="entry name" value="PROTEIN_KINASE_DOM"/>
    <property type="match status" value="1"/>
</dbReference>
<reference evidence="9 10" key="1">
    <citation type="submission" date="2022-11" db="EMBL/GenBank/DDBJ databases">
        <title>Minimal conservation of predation-associated metabolite biosynthetic gene clusters underscores biosynthetic potential of Myxococcota including descriptions for ten novel species: Archangium lansinium sp. nov., Myxococcus landrumus sp. nov., Nannocystis bai.</title>
        <authorList>
            <person name="Ahearne A."/>
            <person name="Stevens C."/>
            <person name="Dowd S."/>
        </authorList>
    </citation>
    <scope>NUCLEOTIDE SEQUENCE [LARGE SCALE GENOMIC DNA]</scope>
    <source>
        <strain evidence="9 10">NCWAL01</strain>
    </source>
</reference>
<comment type="caution">
    <text evidence="9">The sequence shown here is derived from an EMBL/GenBank/DDBJ whole genome shotgun (WGS) entry which is preliminary data.</text>
</comment>
<evidence type="ECO:0000256" key="2">
    <source>
        <dbReference type="ARBA" id="ARBA00022741"/>
    </source>
</evidence>
<dbReference type="Pfam" id="PF00069">
    <property type="entry name" value="Pkinase"/>
    <property type="match status" value="1"/>
</dbReference>
<dbReference type="SMART" id="SM00220">
    <property type="entry name" value="S_TKc"/>
    <property type="match status" value="1"/>
</dbReference>
<dbReference type="GO" id="GO:0016301">
    <property type="term" value="F:kinase activity"/>
    <property type="evidence" value="ECO:0007669"/>
    <property type="project" value="UniProtKB-KW"/>
</dbReference>
<feature type="region of interest" description="Disordered" evidence="6">
    <location>
        <begin position="228"/>
        <end position="248"/>
    </location>
</feature>
<evidence type="ECO:0000256" key="6">
    <source>
        <dbReference type="SAM" id="MobiDB-lite"/>
    </source>
</evidence>
<evidence type="ECO:0000313" key="10">
    <source>
        <dbReference type="Proteomes" id="UP001221838"/>
    </source>
</evidence>
<dbReference type="InterPro" id="IPR051681">
    <property type="entry name" value="Ser/Thr_Kinases-Pseudokinases"/>
</dbReference>
<keyword evidence="2 5" id="KW-0547">Nucleotide-binding</keyword>
<dbReference type="InterPro" id="IPR000719">
    <property type="entry name" value="Prot_kinase_dom"/>
</dbReference>
<accession>A0ABT5D820</accession>
<dbReference type="RefSeq" id="WP_272136254.1">
    <property type="nucleotide sequence ID" value="NZ_JAQNDM010000002.1"/>
</dbReference>
<sequence>MEAASPDALGPGTMLGPWRLSGRVGRGTYGAVYRAAREGEEEAEGVALKLAVHPRDERFEREAELLSRIRHPRVPRLLGRGEWTGGPWNQPYPYVVMEWVEGMGLYEWARLRSPSSRQVMQVLAQLTQALAATHGVNGLHRDVKGDNVLVGPGGEAWLMDFGCGSYEGAKPLTEGPLAPGTRPYRSPQALRHLWTQRRGGASYEAKAADDVYALGVTAYRVVTGQYPPPGTDLEAKQAGRRGGGGMRAPAHALNRRVSRELSALIERMLEDAPEKRGSASELTGALERAAARAGAEADVALQGAVQSAAPTVRFPVCSSASPRWRGLALVVPAGVVLLAYLVVAVSVRYIPDGSWKLQPDAGLEDAGRVGLADAAVEASPTFMIGHRTSGTSWNAVALDMPKGPLKGQKRPPCRPRWEVEVNKACWSQVGTVSPPCGAEGYEWKGFCYMPVVAPERPNTSDGQ</sequence>
<keyword evidence="4 5" id="KW-0067">ATP-binding</keyword>
<protein>
    <submittedName>
        <fullName evidence="9">Serine/threonine-protein kinase</fullName>
    </submittedName>
</protein>
<dbReference type="Proteomes" id="UP001221838">
    <property type="component" value="Unassembled WGS sequence"/>
</dbReference>
<proteinExistence type="predicted"/>
<evidence type="ECO:0000256" key="3">
    <source>
        <dbReference type="ARBA" id="ARBA00022777"/>
    </source>
</evidence>
<organism evidence="9 10">
    <name type="scientific">Stigmatella ashevillensis</name>
    <dbReference type="NCBI Taxonomy" id="2995309"/>
    <lineage>
        <taxon>Bacteria</taxon>
        <taxon>Pseudomonadati</taxon>
        <taxon>Myxococcota</taxon>
        <taxon>Myxococcia</taxon>
        <taxon>Myxococcales</taxon>
        <taxon>Cystobacterineae</taxon>
        <taxon>Archangiaceae</taxon>
        <taxon>Stigmatella</taxon>
    </lineage>
</organism>